<dbReference type="AlphaFoldDB" id="A0A0J6XZ30"/>
<reference evidence="2" key="1">
    <citation type="journal article" date="2010" name="Genome Res.">
        <title>Population genomic sequencing of Coccidioides fungi reveals recent hybridization and transposon control.</title>
        <authorList>
            <person name="Neafsey D.E."/>
            <person name="Barker B.M."/>
            <person name="Sharpton T.J."/>
            <person name="Stajich J.E."/>
            <person name="Park D.J."/>
            <person name="Whiston E."/>
            <person name="Hung C.-Y."/>
            <person name="McMahan C."/>
            <person name="White J."/>
            <person name="Sykes S."/>
            <person name="Heiman D."/>
            <person name="Young S."/>
            <person name="Zeng Q."/>
            <person name="Abouelleil A."/>
            <person name="Aftuck L."/>
            <person name="Bessette D."/>
            <person name="Brown A."/>
            <person name="FitzGerald M."/>
            <person name="Lui A."/>
            <person name="Macdonald J.P."/>
            <person name="Priest M."/>
            <person name="Orbach M.J."/>
            <person name="Galgiani J.N."/>
            <person name="Kirkland T.N."/>
            <person name="Cole G.T."/>
            <person name="Birren B.W."/>
            <person name="Henn M.R."/>
            <person name="Taylor J.W."/>
            <person name="Rounsley S.D."/>
        </authorList>
    </citation>
    <scope>NUCLEOTIDE SEQUENCE [LARGE SCALE GENOMIC DNA]</scope>
    <source>
        <strain evidence="2">RMSCC 2394</strain>
    </source>
</reference>
<sequence>MLSALRGSGLGKFTHLNSLIWSPQAASGCGVGTNPQSEACKGYADKRMDRDIRDMRILDSDGICTLIMQIVGCIRPPGPATFRVYSYYYYYSRGVRPKVLDRKALTCAELELKEAIFA</sequence>
<evidence type="ECO:0000313" key="2">
    <source>
        <dbReference type="Proteomes" id="UP000054565"/>
    </source>
</evidence>
<gene>
    <name evidence="1" type="ORF">CIRG_00807</name>
</gene>
<dbReference type="Proteomes" id="UP000054565">
    <property type="component" value="Unassembled WGS sequence"/>
</dbReference>
<accession>A0A0J6XZ30</accession>
<proteinExistence type="predicted"/>
<protein>
    <submittedName>
        <fullName evidence="1">Uncharacterized protein</fullName>
    </submittedName>
</protein>
<dbReference type="PROSITE" id="PS51257">
    <property type="entry name" value="PROKAR_LIPOPROTEIN"/>
    <property type="match status" value="1"/>
</dbReference>
<evidence type="ECO:0000313" key="1">
    <source>
        <dbReference type="EMBL" id="KMP00665.1"/>
    </source>
</evidence>
<name>A0A0J6XZ30_COCIT</name>
<organism evidence="1 2">
    <name type="scientific">Coccidioides immitis RMSCC 2394</name>
    <dbReference type="NCBI Taxonomy" id="404692"/>
    <lineage>
        <taxon>Eukaryota</taxon>
        <taxon>Fungi</taxon>
        <taxon>Dikarya</taxon>
        <taxon>Ascomycota</taxon>
        <taxon>Pezizomycotina</taxon>
        <taxon>Eurotiomycetes</taxon>
        <taxon>Eurotiomycetidae</taxon>
        <taxon>Onygenales</taxon>
        <taxon>Onygenaceae</taxon>
        <taxon>Coccidioides</taxon>
    </lineage>
</organism>
<dbReference type="EMBL" id="DS028093">
    <property type="protein sequence ID" value="KMP00665.1"/>
    <property type="molecule type" value="Genomic_DNA"/>
</dbReference>